<evidence type="ECO:0000256" key="3">
    <source>
        <dbReference type="ARBA" id="ARBA00022692"/>
    </source>
</evidence>
<accession>W9YF66</accession>
<feature type="transmembrane region" description="Helical" evidence="6">
    <location>
        <begin position="66"/>
        <end position="89"/>
    </location>
</feature>
<dbReference type="InterPro" id="IPR005828">
    <property type="entry name" value="MFS_sugar_transport-like"/>
</dbReference>
<feature type="transmembrane region" description="Helical" evidence="6">
    <location>
        <begin position="34"/>
        <end position="54"/>
    </location>
</feature>
<dbReference type="Proteomes" id="UP000019484">
    <property type="component" value="Unassembled WGS sequence"/>
</dbReference>
<organism evidence="9 10">
    <name type="scientific">Capronia coronata CBS 617.96</name>
    <dbReference type="NCBI Taxonomy" id="1182541"/>
    <lineage>
        <taxon>Eukaryota</taxon>
        <taxon>Fungi</taxon>
        <taxon>Dikarya</taxon>
        <taxon>Ascomycota</taxon>
        <taxon>Pezizomycotina</taxon>
        <taxon>Eurotiomycetes</taxon>
        <taxon>Chaetothyriomycetidae</taxon>
        <taxon>Chaetothyriales</taxon>
        <taxon>Herpotrichiellaceae</taxon>
        <taxon>Capronia</taxon>
    </lineage>
</organism>
<dbReference type="Gene3D" id="1.20.1250.20">
    <property type="entry name" value="MFS general substrate transporter like domains"/>
    <property type="match status" value="1"/>
</dbReference>
<keyword evidence="4 6" id="KW-1133">Transmembrane helix</keyword>
<comment type="subcellular location">
    <subcellularLocation>
        <location evidence="1">Membrane</location>
        <topology evidence="1">Multi-pass membrane protein</topology>
    </subcellularLocation>
</comment>
<dbReference type="InterPro" id="IPR020846">
    <property type="entry name" value="MFS_dom"/>
</dbReference>
<dbReference type="HOGENOM" id="CLU_001265_11_1_1"/>
<keyword evidence="7" id="KW-0732">Signal</keyword>
<feature type="signal peptide" evidence="7">
    <location>
        <begin position="1"/>
        <end position="21"/>
    </location>
</feature>
<reference evidence="9 10" key="1">
    <citation type="submission" date="2013-03" db="EMBL/GenBank/DDBJ databases">
        <title>The Genome Sequence of Capronia coronata CBS 617.96.</title>
        <authorList>
            <consortium name="The Broad Institute Genomics Platform"/>
            <person name="Cuomo C."/>
            <person name="de Hoog S."/>
            <person name="Gorbushina A."/>
            <person name="Walker B."/>
            <person name="Young S.K."/>
            <person name="Zeng Q."/>
            <person name="Gargeya S."/>
            <person name="Fitzgerald M."/>
            <person name="Haas B."/>
            <person name="Abouelleil A."/>
            <person name="Allen A.W."/>
            <person name="Alvarado L."/>
            <person name="Arachchi H.M."/>
            <person name="Berlin A.M."/>
            <person name="Chapman S.B."/>
            <person name="Gainer-Dewar J."/>
            <person name="Goldberg J."/>
            <person name="Griggs A."/>
            <person name="Gujja S."/>
            <person name="Hansen M."/>
            <person name="Howarth C."/>
            <person name="Imamovic A."/>
            <person name="Ireland A."/>
            <person name="Larimer J."/>
            <person name="McCowan C."/>
            <person name="Murphy C."/>
            <person name="Pearson M."/>
            <person name="Poon T.W."/>
            <person name="Priest M."/>
            <person name="Roberts A."/>
            <person name="Saif S."/>
            <person name="Shea T."/>
            <person name="Sisk P."/>
            <person name="Sykes S."/>
            <person name="Wortman J."/>
            <person name="Nusbaum C."/>
            <person name="Birren B."/>
        </authorList>
    </citation>
    <scope>NUCLEOTIDE SEQUENCE [LARGE SCALE GENOMIC DNA]</scope>
    <source>
        <strain evidence="9 10">CBS 617.96</strain>
    </source>
</reference>
<dbReference type="EMBL" id="AMWN01000003">
    <property type="protein sequence ID" value="EXJ91198.1"/>
    <property type="molecule type" value="Genomic_DNA"/>
</dbReference>
<dbReference type="PANTHER" id="PTHR48022:SF22">
    <property type="entry name" value="MAJOR FACILITATOR SUPERFAMILY (MFS) PROFILE DOMAIN-CONTAINING PROTEIN"/>
    <property type="match status" value="1"/>
</dbReference>
<evidence type="ECO:0000313" key="10">
    <source>
        <dbReference type="Proteomes" id="UP000019484"/>
    </source>
</evidence>
<dbReference type="Pfam" id="PF00083">
    <property type="entry name" value="Sugar_tr"/>
    <property type="match status" value="1"/>
</dbReference>
<evidence type="ECO:0000256" key="6">
    <source>
        <dbReference type="SAM" id="Phobius"/>
    </source>
</evidence>
<dbReference type="RefSeq" id="XP_007723392.1">
    <property type="nucleotide sequence ID" value="XM_007725202.1"/>
</dbReference>
<dbReference type="InterPro" id="IPR050360">
    <property type="entry name" value="MFS_Sugar_Transporters"/>
</dbReference>
<dbReference type="GO" id="GO:0016020">
    <property type="term" value="C:membrane"/>
    <property type="evidence" value="ECO:0007669"/>
    <property type="project" value="UniProtKB-SubCell"/>
</dbReference>
<evidence type="ECO:0000259" key="8">
    <source>
        <dbReference type="PROSITE" id="PS50850"/>
    </source>
</evidence>
<feature type="transmembrane region" description="Helical" evidence="6">
    <location>
        <begin position="101"/>
        <end position="119"/>
    </location>
</feature>
<evidence type="ECO:0000256" key="7">
    <source>
        <dbReference type="SAM" id="SignalP"/>
    </source>
</evidence>
<name>W9YF66_9EURO</name>
<dbReference type="eggNOG" id="KOG0254">
    <property type="taxonomic scope" value="Eukaryota"/>
</dbReference>
<protein>
    <recommendedName>
        <fullName evidence="8">Major facilitator superfamily (MFS) profile domain-containing protein</fullName>
    </recommendedName>
</protein>
<evidence type="ECO:0000256" key="1">
    <source>
        <dbReference type="ARBA" id="ARBA00004141"/>
    </source>
</evidence>
<dbReference type="GO" id="GO:0005351">
    <property type="term" value="F:carbohydrate:proton symporter activity"/>
    <property type="evidence" value="ECO:0007669"/>
    <property type="project" value="TreeGrafter"/>
</dbReference>
<dbReference type="PROSITE" id="PS50850">
    <property type="entry name" value="MFS"/>
    <property type="match status" value="1"/>
</dbReference>
<dbReference type="OrthoDB" id="4366261at2759"/>
<dbReference type="GeneID" id="19159191"/>
<keyword evidence="10" id="KW-1185">Reference proteome</keyword>
<proteinExistence type="inferred from homology"/>
<evidence type="ECO:0000256" key="5">
    <source>
        <dbReference type="ARBA" id="ARBA00023136"/>
    </source>
</evidence>
<dbReference type="AlphaFoldDB" id="W9YF66"/>
<gene>
    <name evidence="9" type="ORF">A1O1_04307</name>
</gene>
<keyword evidence="3 6" id="KW-0812">Transmembrane</keyword>
<dbReference type="InterPro" id="IPR036259">
    <property type="entry name" value="MFS_trans_sf"/>
</dbReference>
<evidence type="ECO:0000256" key="4">
    <source>
        <dbReference type="ARBA" id="ARBA00022989"/>
    </source>
</evidence>
<evidence type="ECO:0000256" key="2">
    <source>
        <dbReference type="ARBA" id="ARBA00010992"/>
    </source>
</evidence>
<comment type="similarity">
    <text evidence="2">Belongs to the major facilitator superfamily. Sugar transporter (TC 2.A.1.1) family.</text>
</comment>
<comment type="caution">
    <text evidence="9">The sequence shown here is derived from an EMBL/GenBank/DDBJ whole genome shotgun (WGS) entry which is preliminary data.</text>
</comment>
<dbReference type="PANTHER" id="PTHR48022">
    <property type="entry name" value="PLASTIDIC GLUCOSE TRANSPORTER 4"/>
    <property type="match status" value="1"/>
</dbReference>
<dbReference type="SUPFAM" id="SSF103473">
    <property type="entry name" value="MFS general substrate transporter"/>
    <property type="match status" value="1"/>
</dbReference>
<feature type="chain" id="PRO_5004932740" description="Major facilitator superfamily (MFS) profile domain-containing protein" evidence="7">
    <location>
        <begin position="22"/>
        <end position="170"/>
    </location>
</feature>
<keyword evidence="5 6" id="KW-0472">Membrane</keyword>
<sequence>MYVGGCVGITILLLCMGIAGSVHTDAANTAAIGFYTMFNFFYNVGVGSIVYAIAAEVPTSALRNKTFAIAIVTSNAMSTMWSFVCPYMFNPGYGNLKARIGFVFGALMLIFAVLGWLWVPETRNRTYEELDELFMNHVPTRQFTKYVTLAEGRAAEAYNAEHNILEDDKV</sequence>
<evidence type="ECO:0000313" key="9">
    <source>
        <dbReference type="EMBL" id="EXJ91198.1"/>
    </source>
</evidence>
<feature type="domain" description="Major facilitator superfamily (MFS) profile" evidence="8">
    <location>
        <begin position="1"/>
        <end position="123"/>
    </location>
</feature>